<evidence type="ECO:0000259" key="10">
    <source>
        <dbReference type="PROSITE" id="PS50855"/>
    </source>
</evidence>
<feature type="non-terminal residue" evidence="11">
    <location>
        <position position="1"/>
    </location>
</feature>
<feature type="domain" description="Cytochrome oxidase subunit I profile" evidence="10">
    <location>
        <begin position="6"/>
        <end position="220"/>
    </location>
</feature>
<dbReference type="GO" id="GO:0020037">
    <property type="term" value="F:heme binding"/>
    <property type="evidence" value="ECO:0007669"/>
    <property type="project" value="InterPro"/>
</dbReference>
<keyword evidence="8" id="KW-0479">Metal-binding</keyword>
<dbReference type="PANTHER" id="PTHR10422:SF18">
    <property type="entry name" value="CYTOCHROME C OXIDASE SUBUNIT 1"/>
    <property type="match status" value="1"/>
</dbReference>
<dbReference type="InterPro" id="IPR023616">
    <property type="entry name" value="Cyt_c_oxase-like_su1_dom"/>
</dbReference>
<dbReference type="AlphaFoldDB" id="A0A0P0HY95"/>
<comment type="function">
    <text evidence="8">Component of the cytochrome c oxidase, the last enzyme in the mitochondrial electron transport chain which drives oxidative phosphorylation. The respiratory chain contains 3 multisubunit complexes succinate dehydrogenase (complex II, CII), ubiquinol-cytochrome c oxidoreductase (cytochrome b-c1 complex, complex III, CIII) and cytochrome c oxidase (complex IV, CIV), that cooperate to transfer electrons derived from NADH and succinate to molecular oxygen, creating an electrochemical gradient over the inner membrane that drives transmembrane transport and the ATP synthase. Cytochrome c oxidase is the component of the respiratory chain that catalyzes the reduction of oxygen to water. Electrons originating from reduced cytochrome c in the intermembrane space (IMS) are transferred via the dinuclear copper A center (CU(A)) of subunit 2 and heme A of subunit 1 to the active site in subunit 1, a binuclear center (BNC) formed by heme A3 and copper B (CU(B)). The BNC reduces molecular oxygen to 2 water molecules using 4 electrons from cytochrome c in the IMS and 4 protons from the mitochondrial matrix.</text>
</comment>
<keyword evidence="8" id="KW-0679">Respiratory chain</keyword>
<dbReference type="Gene3D" id="1.20.210.10">
    <property type="entry name" value="Cytochrome c oxidase-like, subunit I domain"/>
    <property type="match status" value="1"/>
</dbReference>
<evidence type="ECO:0000256" key="3">
    <source>
        <dbReference type="ARBA" id="ARBA00009578"/>
    </source>
</evidence>
<keyword evidence="8 9" id="KW-0812">Transmembrane</keyword>
<proteinExistence type="inferred from homology"/>
<evidence type="ECO:0000256" key="5">
    <source>
        <dbReference type="ARBA" id="ARBA00015947"/>
    </source>
</evidence>
<keyword evidence="8 11" id="KW-0496">Mitochondrion</keyword>
<dbReference type="InterPro" id="IPR036927">
    <property type="entry name" value="Cyt_c_oxase-like_su1_sf"/>
</dbReference>
<dbReference type="PRINTS" id="PR01165">
    <property type="entry name" value="CYCOXIDASEI"/>
</dbReference>
<keyword evidence="9" id="KW-1133">Transmembrane helix</keyword>
<evidence type="ECO:0000256" key="7">
    <source>
        <dbReference type="ARBA" id="ARBA00023053"/>
    </source>
</evidence>
<keyword evidence="8" id="KW-0813">Transport</keyword>
<gene>
    <name evidence="11" type="primary">COI</name>
</gene>
<comment type="subcellular location">
    <subcellularLocation>
        <location evidence="8">Mitochondrion inner membrane</location>
        <topology evidence="8">Multi-pass membrane protein</topology>
    </subcellularLocation>
</comment>
<protein>
    <recommendedName>
        <fullName evidence="5 8">Cytochrome c oxidase subunit 1</fullName>
        <ecNumber evidence="4 8">7.1.1.9</ecNumber>
    </recommendedName>
</protein>
<evidence type="ECO:0000256" key="6">
    <source>
        <dbReference type="ARBA" id="ARBA00023008"/>
    </source>
</evidence>
<keyword evidence="8" id="KW-0249">Electron transport</keyword>
<accession>A0A0P0HY95</accession>
<keyword evidence="6 8" id="KW-0186">Copper</keyword>
<feature type="transmembrane region" description="Helical" evidence="9">
    <location>
        <begin position="6"/>
        <end position="24"/>
    </location>
</feature>
<dbReference type="InterPro" id="IPR000883">
    <property type="entry name" value="Cyt_C_Oxase_1"/>
</dbReference>
<evidence type="ECO:0000313" key="11">
    <source>
        <dbReference type="EMBL" id="ALK02543.1"/>
    </source>
</evidence>
<organism evidence="11">
    <name type="scientific">Eudistoma tumidum</name>
    <dbReference type="NCBI Taxonomy" id="1739629"/>
    <lineage>
        <taxon>Eukaryota</taxon>
        <taxon>Metazoa</taxon>
        <taxon>Chordata</taxon>
        <taxon>Tunicata</taxon>
        <taxon>Ascidiacea</taxon>
        <taxon>Aplousobranchia</taxon>
        <taxon>Polycitoridae</taxon>
        <taxon>Eudistoma</taxon>
    </lineage>
</organism>
<dbReference type="GO" id="GO:0004129">
    <property type="term" value="F:cytochrome-c oxidase activity"/>
    <property type="evidence" value="ECO:0007669"/>
    <property type="project" value="UniProtKB-EC"/>
</dbReference>
<keyword evidence="8" id="KW-0999">Mitochondrion inner membrane</keyword>
<dbReference type="PANTHER" id="PTHR10422">
    <property type="entry name" value="CYTOCHROME C OXIDASE SUBUNIT 1"/>
    <property type="match status" value="1"/>
</dbReference>
<evidence type="ECO:0000256" key="8">
    <source>
        <dbReference type="RuleBase" id="RU000369"/>
    </source>
</evidence>
<name>A0A0P0HY95_9ASCI</name>
<comment type="pathway">
    <text evidence="2 8">Energy metabolism; oxidative phosphorylation.</text>
</comment>
<evidence type="ECO:0000256" key="2">
    <source>
        <dbReference type="ARBA" id="ARBA00004673"/>
    </source>
</evidence>
<geneLocation type="mitochondrion" evidence="11"/>
<dbReference type="UniPathway" id="UPA00705"/>
<keyword evidence="8 9" id="KW-0472">Membrane</keyword>
<keyword evidence="8" id="KW-0349">Heme</keyword>
<evidence type="ECO:0000256" key="4">
    <source>
        <dbReference type="ARBA" id="ARBA00012949"/>
    </source>
</evidence>
<dbReference type="GO" id="GO:0005743">
    <property type="term" value="C:mitochondrial inner membrane"/>
    <property type="evidence" value="ECO:0007669"/>
    <property type="project" value="UniProtKB-SubCell"/>
</dbReference>
<dbReference type="PROSITE" id="PS50855">
    <property type="entry name" value="COX1"/>
    <property type="match status" value="1"/>
</dbReference>
<comment type="catalytic activity">
    <reaction evidence="8">
        <text>4 Fe(II)-[cytochrome c] + O2 + 8 H(+)(in) = 4 Fe(III)-[cytochrome c] + 2 H2O + 4 H(+)(out)</text>
        <dbReference type="Rhea" id="RHEA:11436"/>
        <dbReference type="Rhea" id="RHEA-COMP:10350"/>
        <dbReference type="Rhea" id="RHEA-COMP:14399"/>
        <dbReference type="ChEBI" id="CHEBI:15377"/>
        <dbReference type="ChEBI" id="CHEBI:15378"/>
        <dbReference type="ChEBI" id="CHEBI:15379"/>
        <dbReference type="ChEBI" id="CHEBI:29033"/>
        <dbReference type="ChEBI" id="CHEBI:29034"/>
        <dbReference type="EC" id="7.1.1.9"/>
    </reaction>
</comment>
<dbReference type="EMBL" id="KR703627">
    <property type="protein sequence ID" value="ALK02543.1"/>
    <property type="molecule type" value="Genomic_DNA"/>
</dbReference>
<keyword evidence="7" id="KW-0915">Sodium</keyword>
<feature type="non-terminal residue" evidence="11">
    <location>
        <position position="220"/>
    </location>
</feature>
<reference evidence="11" key="1">
    <citation type="submission" date="2015-05" db="EMBL/GenBank/DDBJ databases">
        <title>DNA barcoding of Colonial ascidian, Eudistoma tumidum, India.</title>
        <authorList>
            <person name="Jaffar Ali A.H."/>
            <person name="Shabeer A.N."/>
        </authorList>
    </citation>
    <scope>NUCLEOTIDE SEQUENCE</scope>
</reference>
<comment type="similarity">
    <text evidence="3 8">Belongs to the heme-copper respiratory oxidase family.</text>
</comment>
<dbReference type="GO" id="GO:0006123">
    <property type="term" value="P:mitochondrial electron transport, cytochrome c to oxygen"/>
    <property type="evidence" value="ECO:0007669"/>
    <property type="project" value="TreeGrafter"/>
</dbReference>
<keyword evidence="8" id="KW-0408">Iron</keyword>
<feature type="transmembrane region" description="Helical" evidence="9">
    <location>
        <begin position="82"/>
        <end position="100"/>
    </location>
</feature>
<dbReference type="SUPFAM" id="SSF81442">
    <property type="entry name" value="Cytochrome c oxidase subunit I-like"/>
    <property type="match status" value="1"/>
</dbReference>
<dbReference type="Pfam" id="PF00115">
    <property type="entry name" value="COX1"/>
    <property type="match status" value="1"/>
</dbReference>
<dbReference type="GO" id="GO:0046872">
    <property type="term" value="F:metal ion binding"/>
    <property type="evidence" value="ECO:0007669"/>
    <property type="project" value="UniProtKB-KW"/>
</dbReference>
<dbReference type="GO" id="GO:0015990">
    <property type="term" value="P:electron transport coupled proton transport"/>
    <property type="evidence" value="ECO:0007669"/>
    <property type="project" value="TreeGrafter"/>
</dbReference>
<feature type="transmembrane region" description="Helical" evidence="9">
    <location>
        <begin position="157"/>
        <end position="180"/>
    </location>
</feature>
<feature type="transmembrane region" description="Helical" evidence="9">
    <location>
        <begin position="36"/>
        <end position="58"/>
    </location>
</feature>
<dbReference type="EC" id="7.1.1.9" evidence="4 8"/>
<comment type="cofactor">
    <cofactor evidence="1">
        <name>heme</name>
        <dbReference type="ChEBI" id="CHEBI:30413"/>
    </cofactor>
</comment>
<evidence type="ECO:0000256" key="1">
    <source>
        <dbReference type="ARBA" id="ARBA00001971"/>
    </source>
</evidence>
<evidence type="ECO:0000256" key="9">
    <source>
        <dbReference type="SAM" id="Phobius"/>
    </source>
</evidence>
<sequence>YLGSPALWSAFFGASLSFLIRMELSQAGQVIGNGQVYKVFVTGHALFMIFFFVGPFLIGGFKNWLLPLKIGAPEMPFPPNKMIFWLLPPSKILLLLSIFVKNKVKTKWTIYPPLSPKPHPGAAENKKIFSLHLEGESGMKSKNLFTLKNMKPKGIKFGIYSLFCWAVVVTTILFLILPVLPAAMTMLFDQNLNTSFFDLSKVGNPILFHFYFDFWSPELK</sequence>